<comment type="catalytic activity">
    <reaction evidence="1">
        <text>ATP + protein L-histidine = ADP + protein N-phospho-L-histidine.</text>
        <dbReference type="EC" id="2.7.13.3"/>
    </reaction>
</comment>
<dbReference type="PRINTS" id="PR00344">
    <property type="entry name" value="BCTRLSENSOR"/>
</dbReference>
<dbReference type="SMART" id="SM00387">
    <property type="entry name" value="HATPase_c"/>
    <property type="match status" value="1"/>
</dbReference>
<dbReference type="SUPFAM" id="SSF48452">
    <property type="entry name" value="TPR-like"/>
    <property type="match status" value="1"/>
</dbReference>
<dbReference type="Gene3D" id="1.25.40.10">
    <property type="entry name" value="Tetratricopeptide repeat domain"/>
    <property type="match status" value="2"/>
</dbReference>
<proteinExistence type="predicted"/>
<gene>
    <name evidence="10" type="ORF">FO440_16155</name>
</gene>
<feature type="transmembrane region" description="Helical" evidence="7">
    <location>
        <begin position="411"/>
        <end position="431"/>
    </location>
</feature>
<accession>A0A556MH94</accession>
<dbReference type="InterPro" id="IPR019734">
    <property type="entry name" value="TPR_rpt"/>
</dbReference>
<evidence type="ECO:0000256" key="2">
    <source>
        <dbReference type="ARBA" id="ARBA00012438"/>
    </source>
</evidence>
<evidence type="ECO:0000256" key="3">
    <source>
        <dbReference type="ARBA" id="ARBA00022553"/>
    </source>
</evidence>
<dbReference type="PROSITE" id="PS50109">
    <property type="entry name" value="HIS_KIN"/>
    <property type="match status" value="1"/>
</dbReference>
<dbReference type="Pfam" id="PF00512">
    <property type="entry name" value="HisKA"/>
    <property type="match status" value="1"/>
</dbReference>
<evidence type="ECO:0000256" key="4">
    <source>
        <dbReference type="ARBA" id="ARBA00022679"/>
    </source>
</evidence>
<evidence type="ECO:0000256" key="8">
    <source>
        <dbReference type="SAM" id="SignalP"/>
    </source>
</evidence>
<keyword evidence="6" id="KW-0902">Two-component regulatory system</keyword>
<keyword evidence="4" id="KW-0808">Transferase</keyword>
<keyword evidence="7" id="KW-0472">Membrane</keyword>
<dbReference type="InterPro" id="IPR005467">
    <property type="entry name" value="His_kinase_dom"/>
</dbReference>
<name>A0A556MH94_9SPHI</name>
<dbReference type="InterPro" id="IPR036890">
    <property type="entry name" value="HATPase_C_sf"/>
</dbReference>
<dbReference type="InterPro" id="IPR050736">
    <property type="entry name" value="Sensor_HK_Regulatory"/>
</dbReference>
<dbReference type="PANTHER" id="PTHR43711:SF1">
    <property type="entry name" value="HISTIDINE KINASE 1"/>
    <property type="match status" value="1"/>
</dbReference>
<protein>
    <recommendedName>
        <fullName evidence="2">histidine kinase</fullName>
        <ecNumber evidence="2">2.7.13.3</ecNumber>
    </recommendedName>
</protein>
<keyword evidence="5" id="KW-0418">Kinase</keyword>
<evidence type="ECO:0000313" key="11">
    <source>
        <dbReference type="Proteomes" id="UP000318733"/>
    </source>
</evidence>
<dbReference type="AlphaFoldDB" id="A0A556MH94"/>
<keyword evidence="8" id="KW-0732">Signal</keyword>
<dbReference type="Gene3D" id="1.10.287.130">
    <property type="match status" value="1"/>
</dbReference>
<dbReference type="SMART" id="SM00388">
    <property type="entry name" value="HisKA"/>
    <property type="match status" value="1"/>
</dbReference>
<dbReference type="RefSeq" id="WP_186292703.1">
    <property type="nucleotide sequence ID" value="NZ_VLPK01000003.1"/>
</dbReference>
<organism evidence="10 11">
    <name type="scientific">Mucilaginibacter corticis</name>
    <dbReference type="NCBI Taxonomy" id="2597670"/>
    <lineage>
        <taxon>Bacteria</taxon>
        <taxon>Pseudomonadati</taxon>
        <taxon>Bacteroidota</taxon>
        <taxon>Sphingobacteriia</taxon>
        <taxon>Sphingobacteriales</taxon>
        <taxon>Sphingobacteriaceae</taxon>
        <taxon>Mucilaginibacter</taxon>
    </lineage>
</organism>
<dbReference type="InterPro" id="IPR036097">
    <property type="entry name" value="HisK_dim/P_sf"/>
</dbReference>
<reference evidence="10 11" key="1">
    <citation type="submission" date="2019-07" db="EMBL/GenBank/DDBJ databases">
        <authorList>
            <person name="Huq M.A."/>
        </authorList>
    </citation>
    <scope>NUCLEOTIDE SEQUENCE [LARGE SCALE GENOMIC DNA]</scope>
    <source>
        <strain evidence="10 11">MAH-19</strain>
    </source>
</reference>
<dbReference type="Proteomes" id="UP000318733">
    <property type="component" value="Unassembled WGS sequence"/>
</dbReference>
<feature type="chain" id="PRO_5022167210" description="histidine kinase" evidence="8">
    <location>
        <begin position="23"/>
        <end position="709"/>
    </location>
</feature>
<dbReference type="PROSITE" id="PS51257">
    <property type="entry name" value="PROKAR_LIPOPROTEIN"/>
    <property type="match status" value="1"/>
</dbReference>
<dbReference type="SUPFAM" id="SSF55874">
    <property type="entry name" value="ATPase domain of HSP90 chaperone/DNA topoisomerase II/histidine kinase"/>
    <property type="match status" value="1"/>
</dbReference>
<dbReference type="InterPro" id="IPR003661">
    <property type="entry name" value="HisK_dim/P_dom"/>
</dbReference>
<dbReference type="EMBL" id="VLPK01000003">
    <property type="protein sequence ID" value="TSJ39287.1"/>
    <property type="molecule type" value="Genomic_DNA"/>
</dbReference>
<dbReference type="EC" id="2.7.13.3" evidence="2"/>
<dbReference type="SMART" id="SM00028">
    <property type="entry name" value="TPR"/>
    <property type="match status" value="3"/>
</dbReference>
<dbReference type="Pfam" id="PF02518">
    <property type="entry name" value="HATPase_c"/>
    <property type="match status" value="1"/>
</dbReference>
<feature type="domain" description="Histidine kinase" evidence="9">
    <location>
        <begin position="478"/>
        <end position="691"/>
    </location>
</feature>
<dbReference type="CDD" id="cd00075">
    <property type="entry name" value="HATPase"/>
    <property type="match status" value="1"/>
</dbReference>
<evidence type="ECO:0000256" key="1">
    <source>
        <dbReference type="ARBA" id="ARBA00000085"/>
    </source>
</evidence>
<dbReference type="PANTHER" id="PTHR43711">
    <property type="entry name" value="TWO-COMPONENT HISTIDINE KINASE"/>
    <property type="match status" value="1"/>
</dbReference>
<dbReference type="GO" id="GO:0000155">
    <property type="term" value="F:phosphorelay sensor kinase activity"/>
    <property type="evidence" value="ECO:0007669"/>
    <property type="project" value="InterPro"/>
</dbReference>
<evidence type="ECO:0000256" key="7">
    <source>
        <dbReference type="SAM" id="Phobius"/>
    </source>
</evidence>
<dbReference type="SUPFAM" id="SSF47384">
    <property type="entry name" value="Homodimeric domain of signal transducing histidine kinase"/>
    <property type="match status" value="1"/>
</dbReference>
<dbReference type="Gene3D" id="3.30.565.10">
    <property type="entry name" value="Histidine kinase-like ATPase, C-terminal domain"/>
    <property type="match status" value="1"/>
</dbReference>
<evidence type="ECO:0000313" key="10">
    <source>
        <dbReference type="EMBL" id="TSJ39287.1"/>
    </source>
</evidence>
<dbReference type="CDD" id="cd00082">
    <property type="entry name" value="HisKA"/>
    <property type="match status" value="1"/>
</dbReference>
<keyword evidence="11" id="KW-1185">Reference proteome</keyword>
<keyword evidence="7" id="KW-1133">Transmembrane helix</keyword>
<feature type="signal peptide" evidence="8">
    <location>
        <begin position="1"/>
        <end position="22"/>
    </location>
</feature>
<comment type="caution">
    <text evidence="10">The sequence shown here is derived from an EMBL/GenBank/DDBJ whole genome shotgun (WGS) entry which is preliminary data.</text>
</comment>
<dbReference type="InterPro" id="IPR003594">
    <property type="entry name" value="HATPase_dom"/>
</dbReference>
<dbReference type="Pfam" id="PF13181">
    <property type="entry name" value="TPR_8"/>
    <property type="match status" value="2"/>
</dbReference>
<dbReference type="InterPro" id="IPR004358">
    <property type="entry name" value="Sig_transdc_His_kin-like_C"/>
</dbReference>
<evidence type="ECO:0000256" key="6">
    <source>
        <dbReference type="ARBA" id="ARBA00023012"/>
    </source>
</evidence>
<keyword evidence="7" id="KW-0812">Transmembrane</keyword>
<evidence type="ECO:0000259" key="9">
    <source>
        <dbReference type="PROSITE" id="PS50109"/>
    </source>
</evidence>
<dbReference type="InterPro" id="IPR011990">
    <property type="entry name" value="TPR-like_helical_dom_sf"/>
</dbReference>
<keyword evidence="3" id="KW-0597">Phosphoprotein</keyword>
<sequence>MICKPKYFFVKFIRNTWLLALAFMTITSCNQKDTQADGNTADYKRLDGHIDTLFNSNRAAEGIHLLDSIVNHADNLTVDDKFSIYWFRYIYYQQYVHDSKKALLYADTLLTIANQSVNNKQYTSLYVTANFAAGDACFTLQKYTEAYQHLFQGYLIGKNTLNRNVLSDYTYRMGMITYKMGNYGLAKDYFIKSNNYYDMKPHDFATFYHKQELIDNIALAYQSNKQTDSALIYFDKCLTLINENAGQFKTSKKQLDMARGVVYGNKAEVYTAKGDYKQATDLLKQSIAINLQPGYDNNDAAIAQTKLAQIYYNNRQDTELFSLLTLIGKQPFSFNNPDVAIHWNHLMSDYYIRKKDLSKGLKYLRVYHTVKDSNIQRINLLKQSNVSKQLDNYDKQQQIEQLSDNNKIQRILLFVIIIVAIMALIIIMLIYRNWRRSRRDVLTVNLLNQQINNQNAELGKALNDIKLNSQEKDRILRTVAHDLRNPIGGIAALISVMADEDCTDEQREMINLVKETSYNSLELINEILEATNVNALELKPEPVEINSLVNKSVELLRFKASEKDQQIFFEPLSSPVELLISREKIWRVISNLISNAIKFSPDGAPIFVKVVQENVNIIISVLDNGIGIPDEMKDQVFNMFTTAQRPGTAGEKSFGLGLSICKQIIEKSHGKIWFDSSSRGTIFYISLPLPGKNGKQTKSAQQRGIPQAG</sequence>
<evidence type="ECO:0000256" key="5">
    <source>
        <dbReference type="ARBA" id="ARBA00022777"/>
    </source>
</evidence>